<gene>
    <name evidence="2" type="ORF">DPMN_127094</name>
</gene>
<keyword evidence="3" id="KW-1185">Reference proteome</keyword>
<protein>
    <submittedName>
        <fullName evidence="2">Uncharacterized protein</fullName>
    </submittedName>
</protein>
<proteinExistence type="predicted"/>
<feature type="region of interest" description="Disordered" evidence="1">
    <location>
        <begin position="1"/>
        <end position="22"/>
    </location>
</feature>
<evidence type="ECO:0000313" key="3">
    <source>
        <dbReference type="Proteomes" id="UP000828390"/>
    </source>
</evidence>
<feature type="compositionally biased region" description="Acidic residues" evidence="1">
    <location>
        <begin position="1"/>
        <end position="11"/>
    </location>
</feature>
<organism evidence="2 3">
    <name type="scientific">Dreissena polymorpha</name>
    <name type="common">Zebra mussel</name>
    <name type="synonym">Mytilus polymorpha</name>
    <dbReference type="NCBI Taxonomy" id="45954"/>
    <lineage>
        <taxon>Eukaryota</taxon>
        <taxon>Metazoa</taxon>
        <taxon>Spiralia</taxon>
        <taxon>Lophotrochozoa</taxon>
        <taxon>Mollusca</taxon>
        <taxon>Bivalvia</taxon>
        <taxon>Autobranchia</taxon>
        <taxon>Heteroconchia</taxon>
        <taxon>Euheterodonta</taxon>
        <taxon>Imparidentia</taxon>
        <taxon>Neoheterodontei</taxon>
        <taxon>Myida</taxon>
        <taxon>Dreissenoidea</taxon>
        <taxon>Dreissenidae</taxon>
        <taxon>Dreissena</taxon>
    </lineage>
</organism>
<feature type="region of interest" description="Disordered" evidence="1">
    <location>
        <begin position="147"/>
        <end position="176"/>
    </location>
</feature>
<reference evidence="2" key="1">
    <citation type="journal article" date="2019" name="bioRxiv">
        <title>The Genome of the Zebra Mussel, Dreissena polymorpha: A Resource for Invasive Species Research.</title>
        <authorList>
            <person name="McCartney M.A."/>
            <person name="Auch B."/>
            <person name="Kono T."/>
            <person name="Mallez S."/>
            <person name="Zhang Y."/>
            <person name="Obille A."/>
            <person name="Becker A."/>
            <person name="Abrahante J.E."/>
            <person name="Garbe J."/>
            <person name="Badalamenti J.P."/>
            <person name="Herman A."/>
            <person name="Mangelson H."/>
            <person name="Liachko I."/>
            <person name="Sullivan S."/>
            <person name="Sone E.D."/>
            <person name="Koren S."/>
            <person name="Silverstein K.A.T."/>
            <person name="Beckman K.B."/>
            <person name="Gohl D.M."/>
        </authorList>
    </citation>
    <scope>NUCLEOTIDE SEQUENCE</scope>
    <source>
        <strain evidence="2">Duluth1</strain>
        <tissue evidence="2">Whole animal</tissue>
    </source>
</reference>
<evidence type="ECO:0000313" key="2">
    <source>
        <dbReference type="EMBL" id="KAH3825220.1"/>
    </source>
</evidence>
<evidence type="ECO:0000256" key="1">
    <source>
        <dbReference type="SAM" id="MobiDB-lite"/>
    </source>
</evidence>
<sequence length="212" mass="23883">MGTEGSEDQPSDDDHPSVNNSVNHCNIDQPMYNMRTSLYYIANHVIEDQPTSRCIIVLTMSDDDQPDQPRLNNSVNHDQPMYYSPGYLNHVIEDQPDQPFDDRLTSRCITVSTMSDDDQPAYFSVNSVSSGPAYVLYCKPFNQSKPLLTMSDDDQPDQPRLNNSVNHDQPDQPFDDRLTSRCITVSTMSDDDQPAYFSVNSVSSGPAYVELL</sequence>
<dbReference type="AlphaFoldDB" id="A0A9D4GYC7"/>
<reference evidence="2" key="2">
    <citation type="submission" date="2020-11" db="EMBL/GenBank/DDBJ databases">
        <authorList>
            <person name="McCartney M.A."/>
            <person name="Auch B."/>
            <person name="Kono T."/>
            <person name="Mallez S."/>
            <person name="Becker A."/>
            <person name="Gohl D.M."/>
            <person name="Silverstein K.A.T."/>
            <person name="Koren S."/>
            <person name="Bechman K.B."/>
            <person name="Herman A."/>
            <person name="Abrahante J.E."/>
            <person name="Garbe J."/>
        </authorList>
    </citation>
    <scope>NUCLEOTIDE SEQUENCE</scope>
    <source>
        <strain evidence="2">Duluth1</strain>
        <tissue evidence="2">Whole animal</tissue>
    </source>
</reference>
<name>A0A9D4GYC7_DREPO</name>
<dbReference type="Proteomes" id="UP000828390">
    <property type="component" value="Unassembled WGS sequence"/>
</dbReference>
<comment type="caution">
    <text evidence="2">The sequence shown here is derived from an EMBL/GenBank/DDBJ whole genome shotgun (WGS) entry which is preliminary data.</text>
</comment>
<accession>A0A9D4GYC7</accession>
<dbReference type="EMBL" id="JAIWYP010000005">
    <property type="protein sequence ID" value="KAH3825220.1"/>
    <property type="molecule type" value="Genomic_DNA"/>
</dbReference>